<protein>
    <submittedName>
        <fullName evidence="2">DUF4062 domain-containing protein</fullName>
    </submittedName>
</protein>
<accession>A0A5M6CMJ2</accession>
<dbReference type="Proteomes" id="UP000323632">
    <property type="component" value="Unassembled WGS sequence"/>
</dbReference>
<sequence length="392" mass="45391">MAQPKVFVSSTCYDLSQVRADLNDFISQIGYLPVLSEYSSFPIDPDNDTLENCLQNVQSCDIFILILGGRYGYITDSGKSITNTEYLYAKQNGIPVYVFIYKPLINILPVWKDNKNGNFNNVVDSVKVFEFLEEIREKNLKWCFEFEKAQDIVHTLRIQLSHLTKSNLDLRKKYRMLDTPNFYKHLSAKALDIILKKEQLWEPLFFAQVLKDELEKFEDLKLDLEYRITTSCNSAILNPEALSNWIQINFEIILNLIASLTNLVNNALQKYWGEPNQPSDLKGLYYVASSIARMYGEIAKWSIMVKSTKVHEDYKNLKEVLSDFPAVTLNQIWEYPDFASQEIKQGIQKYNSDPTQKVEIKATLVISANDESVEKFNEELNKIESAIYRNRA</sequence>
<proteinExistence type="predicted"/>
<dbReference type="AlphaFoldDB" id="A0A5M6CMJ2"/>
<evidence type="ECO:0000313" key="2">
    <source>
        <dbReference type="EMBL" id="KAA5536226.1"/>
    </source>
</evidence>
<dbReference type="InterPro" id="IPR025139">
    <property type="entry name" value="DUF4062"/>
</dbReference>
<evidence type="ECO:0000259" key="1">
    <source>
        <dbReference type="Pfam" id="PF13271"/>
    </source>
</evidence>
<reference evidence="2 3" key="1">
    <citation type="submission" date="2019-09" db="EMBL/GenBank/DDBJ databases">
        <title>Genome sequence and assembly of Taibaiella sp.</title>
        <authorList>
            <person name="Chhetri G."/>
        </authorList>
    </citation>
    <scope>NUCLEOTIDE SEQUENCE [LARGE SCALE GENOMIC DNA]</scope>
    <source>
        <strain evidence="2 3">KVB11</strain>
    </source>
</reference>
<feature type="domain" description="DUF4062" evidence="1">
    <location>
        <begin position="5"/>
        <end position="89"/>
    </location>
</feature>
<gene>
    <name evidence="2" type="ORF">F0919_00745</name>
</gene>
<dbReference type="EMBL" id="VWSH01000001">
    <property type="protein sequence ID" value="KAA5536226.1"/>
    <property type="molecule type" value="Genomic_DNA"/>
</dbReference>
<comment type="caution">
    <text evidence="2">The sequence shown here is derived from an EMBL/GenBank/DDBJ whole genome shotgun (WGS) entry which is preliminary data.</text>
</comment>
<dbReference type="RefSeq" id="WP_150030799.1">
    <property type="nucleotide sequence ID" value="NZ_VWSH01000001.1"/>
</dbReference>
<name>A0A5M6CMJ2_9BACT</name>
<keyword evidence="3" id="KW-1185">Reference proteome</keyword>
<organism evidence="2 3">
    <name type="scientific">Taibaiella lutea</name>
    <dbReference type="NCBI Taxonomy" id="2608001"/>
    <lineage>
        <taxon>Bacteria</taxon>
        <taxon>Pseudomonadati</taxon>
        <taxon>Bacteroidota</taxon>
        <taxon>Chitinophagia</taxon>
        <taxon>Chitinophagales</taxon>
        <taxon>Chitinophagaceae</taxon>
        <taxon>Taibaiella</taxon>
    </lineage>
</organism>
<dbReference type="Pfam" id="PF13271">
    <property type="entry name" value="DUF4062"/>
    <property type="match status" value="1"/>
</dbReference>
<evidence type="ECO:0000313" key="3">
    <source>
        <dbReference type="Proteomes" id="UP000323632"/>
    </source>
</evidence>